<sequence>MILASFIHKPRGLRFETQTSDEDIVLLLRRHPITQISWIVSAILLALTPLLIVPLILEIGVLPTFITFNLIIYILFIWYMSTFGYAFMRFLLWFYDVDLVTNHRLVDIEFPSLLSKEETATRITQLEDITFRRTGFVRTTFNFGDVFIQTAGAKPNLDFEDVPDPAAVVRKILEVWEQNEPSKAQAFIAKHKDELE</sequence>
<dbReference type="EMBL" id="PCTA01000033">
    <property type="protein sequence ID" value="PIP61229.1"/>
    <property type="molecule type" value="Genomic_DNA"/>
</dbReference>
<comment type="caution">
    <text evidence="2">The sequence shown here is derived from an EMBL/GenBank/DDBJ whole genome shotgun (WGS) entry which is preliminary data.</text>
</comment>
<protein>
    <recommendedName>
        <fullName evidence="4">DUF304 domain-containing protein</fullName>
    </recommendedName>
</protein>
<keyword evidence="1" id="KW-1133">Transmembrane helix</keyword>
<feature type="transmembrane region" description="Helical" evidence="1">
    <location>
        <begin position="36"/>
        <end position="56"/>
    </location>
</feature>
<reference evidence="2 3" key="1">
    <citation type="submission" date="2017-09" db="EMBL/GenBank/DDBJ databases">
        <title>Depth-based differentiation of microbial function through sediment-hosted aquifers and enrichment of novel symbionts in the deep terrestrial subsurface.</title>
        <authorList>
            <person name="Probst A.J."/>
            <person name="Ladd B."/>
            <person name="Jarett J.K."/>
            <person name="Geller-Mcgrath D.E."/>
            <person name="Sieber C.M."/>
            <person name="Emerson J.B."/>
            <person name="Anantharaman K."/>
            <person name="Thomas B.C."/>
            <person name="Malmstrom R."/>
            <person name="Stieglmeier M."/>
            <person name="Klingl A."/>
            <person name="Woyke T."/>
            <person name="Ryan C.M."/>
            <person name="Banfield J.F."/>
        </authorList>
    </citation>
    <scope>NUCLEOTIDE SEQUENCE [LARGE SCALE GENOMIC DNA]</scope>
    <source>
        <strain evidence="2">CG22_combo_CG10-13_8_21_14_all_38_20</strain>
    </source>
</reference>
<dbReference type="Proteomes" id="UP000231246">
    <property type="component" value="Unassembled WGS sequence"/>
</dbReference>
<evidence type="ECO:0000256" key="1">
    <source>
        <dbReference type="SAM" id="Phobius"/>
    </source>
</evidence>
<evidence type="ECO:0008006" key="4">
    <source>
        <dbReference type="Google" id="ProtNLM"/>
    </source>
</evidence>
<name>A0A2H0BUM6_9BACT</name>
<gene>
    <name evidence="2" type="ORF">COW99_05600</name>
</gene>
<evidence type="ECO:0000313" key="3">
    <source>
        <dbReference type="Proteomes" id="UP000231246"/>
    </source>
</evidence>
<evidence type="ECO:0000313" key="2">
    <source>
        <dbReference type="EMBL" id="PIP61229.1"/>
    </source>
</evidence>
<keyword evidence="1" id="KW-0812">Transmembrane</keyword>
<organism evidence="2 3">
    <name type="scientific">Candidatus Roizmanbacteria bacterium CG22_combo_CG10-13_8_21_14_all_38_20</name>
    <dbReference type="NCBI Taxonomy" id="1974862"/>
    <lineage>
        <taxon>Bacteria</taxon>
        <taxon>Candidatus Roizmaniibacteriota</taxon>
    </lineage>
</organism>
<keyword evidence="1" id="KW-0472">Membrane</keyword>
<dbReference type="PANTHER" id="PTHR37938">
    <property type="entry name" value="BLL0215 PROTEIN"/>
    <property type="match status" value="1"/>
</dbReference>
<proteinExistence type="predicted"/>
<dbReference type="AlphaFoldDB" id="A0A2H0BUM6"/>
<dbReference type="PANTHER" id="PTHR37938:SF1">
    <property type="entry name" value="BLL0215 PROTEIN"/>
    <property type="match status" value="1"/>
</dbReference>
<accession>A0A2H0BUM6</accession>